<proteinExistence type="predicted"/>
<protein>
    <submittedName>
        <fullName evidence="1">Uncharacterized protein</fullName>
    </submittedName>
</protein>
<keyword evidence="2" id="KW-1185">Reference proteome</keyword>
<evidence type="ECO:0000313" key="2">
    <source>
        <dbReference type="Proteomes" id="UP001443914"/>
    </source>
</evidence>
<sequence length="148" mass="16620">MEDSSMVTETSQLSQLIHSLEQATHMAKQLRSTSTADHHRHRIFSALNSANLSLSAFLSLHNSADIDGDGESMMIADDGGEEEEMMSKMREFLYIQNKRPKRPLSPSAAAAAERWSMEERESARVPVAAFGSLEEKMKNFDLVYQFHA</sequence>
<dbReference type="PANTHER" id="PTHR37697">
    <property type="entry name" value="AP2-LIKE ETHYLENE-RESPONSIVE TRANSCRIPTION FACTOR SNZ"/>
    <property type="match status" value="1"/>
</dbReference>
<evidence type="ECO:0000313" key="1">
    <source>
        <dbReference type="EMBL" id="KAK9742896.1"/>
    </source>
</evidence>
<dbReference type="PANTHER" id="PTHR37697:SF2">
    <property type="entry name" value="AP2-LIKE ETHYLENE-RESPONSIVE TRANSCRIPTION FACTOR SNZ"/>
    <property type="match status" value="1"/>
</dbReference>
<dbReference type="Proteomes" id="UP001443914">
    <property type="component" value="Unassembled WGS sequence"/>
</dbReference>
<gene>
    <name evidence="1" type="ORF">RND81_03G204000</name>
</gene>
<comment type="caution">
    <text evidence="1">The sequence shown here is derived from an EMBL/GenBank/DDBJ whole genome shotgun (WGS) entry which is preliminary data.</text>
</comment>
<accession>A0AAW1M7U8</accession>
<name>A0AAW1M7U8_SAPOF</name>
<dbReference type="AlphaFoldDB" id="A0AAW1M7U8"/>
<dbReference type="EMBL" id="JBDFQZ010000003">
    <property type="protein sequence ID" value="KAK9742896.1"/>
    <property type="molecule type" value="Genomic_DNA"/>
</dbReference>
<organism evidence="1 2">
    <name type="scientific">Saponaria officinalis</name>
    <name type="common">Common soapwort</name>
    <name type="synonym">Lychnis saponaria</name>
    <dbReference type="NCBI Taxonomy" id="3572"/>
    <lineage>
        <taxon>Eukaryota</taxon>
        <taxon>Viridiplantae</taxon>
        <taxon>Streptophyta</taxon>
        <taxon>Embryophyta</taxon>
        <taxon>Tracheophyta</taxon>
        <taxon>Spermatophyta</taxon>
        <taxon>Magnoliopsida</taxon>
        <taxon>eudicotyledons</taxon>
        <taxon>Gunneridae</taxon>
        <taxon>Pentapetalae</taxon>
        <taxon>Caryophyllales</taxon>
        <taxon>Caryophyllaceae</taxon>
        <taxon>Caryophylleae</taxon>
        <taxon>Saponaria</taxon>
    </lineage>
</organism>
<reference evidence="1" key="1">
    <citation type="submission" date="2024-03" db="EMBL/GenBank/DDBJ databases">
        <title>WGS assembly of Saponaria officinalis var. Norfolk2.</title>
        <authorList>
            <person name="Jenkins J."/>
            <person name="Shu S."/>
            <person name="Grimwood J."/>
            <person name="Barry K."/>
            <person name="Goodstein D."/>
            <person name="Schmutz J."/>
            <person name="Leebens-Mack J."/>
            <person name="Osbourn A."/>
        </authorList>
    </citation>
    <scope>NUCLEOTIDE SEQUENCE [LARGE SCALE GENOMIC DNA]</scope>
    <source>
        <strain evidence="1">JIC</strain>
    </source>
</reference>